<dbReference type="KEGG" id="phal:H9I45_04880"/>
<dbReference type="OrthoDB" id="2582440at2"/>
<dbReference type="Proteomes" id="UP000516764">
    <property type="component" value="Chromosome"/>
</dbReference>
<dbReference type="RefSeq" id="WP_088352944.1">
    <property type="nucleotide sequence ID" value="NZ_CP061813.1"/>
</dbReference>
<organism evidence="1 2">
    <name type="scientific">Polaribacter haliotis</name>
    <dbReference type="NCBI Taxonomy" id="1888915"/>
    <lineage>
        <taxon>Bacteria</taxon>
        <taxon>Pseudomonadati</taxon>
        <taxon>Bacteroidota</taxon>
        <taxon>Flavobacteriia</taxon>
        <taxon>Flavobacteriales</taxon>
        <taxon>Flavobacteriaceae</taxon>
    </lineage>
</organism>
<protein>
    <submittedName>
        <fullName evidence="1">Uncharacterized protein</fullName>
    </submittedName>
</protein>
<dbReference type="InterPro" id="IPR028974">
    <property type="entry name" value="TSP_type-3_rpt"/>
</dbReference>
<accession>A0A7L8AIE3</accession>
<evidence type="ECO:0000313" key="2">
    <source>
        <dbReference type="Proteomes" id="UP000516764"/>
    </source>
</evidence>
<gene>
    <name evidence="1" type="ORF">H9I45_04880</name>
</gene>
<reference evidence="1 2" key="1">
    <citation type="journal article" date="2016" name="Int. J. Syst. Evol. Microbiol.">
        <title>Polaribacter haliotis sp. nov., isolated from the gut of abalone Haliotis discus hannai.</title>
        <authorList>
            <person name="Kim Y.O."/>
            <person name="Park I.S."/>
            <person name="Park S."/>
            <person name="Nam B.H."/>
            <person name="Park J.M."/>
            <person name="Kim D.G."/>
            <person name="Yoon J.H."/>
        </authorList>
    </citation>
    <scope>NUCLEOTIDE SEQUENCE [LARGE SCALE GENOMIC DNA]</scope>
    <source>
        <strain evidence="1 2">KCTC 52418</strain>
    </source>
</reference>
<evidence type="ECO:0000313" key="1">
    <source>
        <dbReference type="EMBL" id="QOD61785.1"/>
    </source>
</evidence>
<dbReference type="GO" id="GO:0005509">
    <property type="term" value="F:calcium ion binding"/>
    <property type="evidence" value="ECO:0007669"/>
    <property type="project" value="InterPro"/>
</dbReference>
<proteinExistence type="predicted"/>
<keyword evidence="2" id="KW-1185">Reference proteome</keyword>
<name>A0A7L8AIE3_9FLAO</name>
<dbReference type="EMBL" id="CP061813">
    <property type="protein sequence ID" value="QOD61785.1"/>
    <property type="molecule type" value="Genomic_DNA"/>
</dbReference>
<dbReference type="Gene3D" id="4.10.1080.10">
    <property type="entry name" value="TSP type-3 repeat"/>
    <property type="match status" value="1"/>
</dbReference>
<sequence>MQTKITLKKYNLYLLLVLLYFLPKTTLGQENNIESNTYEFSWNRISNNVDKFDWKDGQLEKSLINVNNSNVDIDFALTGETNTLCKWPYSKTTRDAPAVGNDANGENNLQFYTNGFYKKQGVTITINFSKPLEQISFNLLHVNKSYKNGDKFIIKGITENNKEIVPKFISASYPSYKTYENGIVDAKKSNTGDKAQVGVEFSSTDKIKSIKIQWKDCDTCYSRKNHGFGMSGLTFSVEKAPKLDSDNDGISDDVDIDDDNDGILDEIESKITTIPKGTAIGSPLFTVNNGVSYSENIIDGINYKGAKFDRNKDELVINLGKKIPANTYIRFKSFASGYNFKALSITESNASGTSNSNKSYILHYGYYGCFPKYTYYKLKETTQYLKIEMVRNFGGSIVIDYMEHQSYTTLTDIDTDKDGIPNRLDLDSDNDGCSDAVESCVPDILVASENTEDYLTEAYINGSFGKNGFSNNLENSDDTDTNPNFRNAYHYALDKDINACGIPMITQVFKSKTDNSIEITNIHPTAIIPANAIVIALFSNAEDNLTKTIPKASTRNSEMLNPGESLVIQNSSALITLLKGLPVINNSLTNSLDNNSLITTSRASGNLTWESRIDVSKNFDTYTSYVRIDEVTKPNRDYIENEWVVFVNNNLNPYKDLSIGGPERHPHAPLLTEVITANPESNTLLGLHRILPTERINGAWSNGYPDRSRYVIIKEDYKENNTSLKVRKLKVENNSTLVIDNNNLLIVSDDINLPQTNDEIRLAGSSELIQVHKDFSEYAGLGKVLIDRKTAVASIYRYSYLSSPVNTIGKNNYAIADVLKDGTNPLSMDSNIVDINFVSGFDGSATSPISIADNWIYTFSSSSGTRSNYVQKRSTGIIKETSGFLIKGTGVKQNYTFVGSPKDGNLATNIGAEDSYLVGNPYPSAISAKKFIEDNINSISGTLYFWQHAGEQDIASSNNAGHTFGGYVGGYATRNIAMGIAANQVPSNNNQNPNTPSVGNEAYVSPGNYIPVGTGFFIGGSKTGGPVVFNNSQREFRNNEVKESVEENTGINGGLLSNILDIIPIIDFKDPNELPIIKLGMDYKNDSNVILHRQIGISFNENNSFSNEVGYDSELFDQNTTDFYFKFEGNETKYSIAGVQNITSNLEVPLELIMNYDGEITIQLDEVKNVDSSIYLTDKVTGAVYDLSENATLTLNSGTYSNRFYLTFSNNESIIDSVVDVILPENLISFYYNSQEGTIDVNKEGDINITKIGLYKIFGSALGTWDINKQKETYKLNPKSEIKNGLYIVKLDTDKGAINKKIVVKR</sequence>